<gene>
    <name evidence="8" type="ORF">BN656_00454</name>
</gene>
<dbReference type="NCBIfam" id="TIGR00797">
    <property type="entry name" value="matE"/>
    <property type="match status" value="1"/>
</dbReference>
<keyword evidence="2" id="KW-0813">Transport</keyword>
<evidence type="ECO:0000256" key="6">
    <source>
        <dbReference type="ARBA" id="ARBA00023136"/>
    </source>
</evidence>
<evidence type="ECO:0000256" key="3">
    <source>
        <dbReference type="ARBA" id="ARBA00022475"/>
    </source>
</evidence>
<keyword evidence="3" id="KW-1003">Cell membrane</keyword>
<feature type="transmembrane region" description="Helical" evidence="7">
    <location>
        <begin position="92"/>
        <end position="114"/>
    </location>
</feature>
<feature type="transmembrane region" description="Helical" evidence="7">
    <location>
        <begin position="312"/>
        <end position="333"/>
    </location>
</feature>
<evidence type="ECO:0000256" key="7">
    <source>
        <dbReference type="SAM" id="Phobius"/>
    </source>
</evidence>
<feature type="transmembrane region" description="Helical" evidence="7">
    <location>
        <begin position="243"/>
        <end position="260"/>
    </location>
</feature>
<feature type="transmembrane region" description="Helical" evidence="7">
    <location>
        <begin position="12"/>
        <end position="33"/>
    </location>
</feature>
<dbReference type="GO" id="GO:0015297">
    <property type="term" value="F:antiporter activity"/>
    <property type="evidence" value="ECO:0007669"/>
    <property type="project" value="InterPro"/>
</dbReference>
<sequence>MKDLTKGNDIKVIIQFAIPIFLANVLQLTYSFVDTRMVGEFLGDHALAAVGLTNPLNTLIVGLLTGLTNGFAVITARFFGAHDENGVRRAAAASYVLGVICALVLTVLSVTFLYPMLRILNTPDNLIEDAHRYIVIIFAGMIISVFYNVCMGILRAIGDTVTPLIFLALSAVLNIAGDYICLAVLDMNVEGAAYATLVSQMAAGIACIIYSVKRYECICFTWQQCRVDSVLARSMMSSGFSMGFMNSIVSLGTVSLQGAINTLGDSYIVAHSAARKITELFMMIFSVFGMTMATFCGQNIGAGRTDRVRRGIWHSILISWVWCVMTATAAWLAGPWFIHLVTGSSSDEVLATGALYLRVDTLFYFVPAVIAIIRNAMQGIGDHSTPIISSTIELIGKVLIAIMLVPYLRYTAIIIAEPIVWILMVIPLIVQILRNPALKPE</sequence>
<feature type="transmembrane region" description="Helical" evidence="7">
    <location>
        <begin position="59"/>
        <end position="80"/>
    </location>
</feature>
<feature type="transmembrane region" description="Helical" evidence="7">
    <location>
        <begin position="191"/>
        <end position="212"/>
    </location>
</feature>
<evidence type="ECO:0000256" key="2">
    <source>
        <dbReference type="ARBA" id="ARBA00022448"/>
    </source>
</evidence>
<feature type="transmembrane region" description="Helical" evidence="7">
    <location>
        <begin position="134"/>
        <end position="157"/>
    </location>
</feature>
<dbReference type="GO" id="GO:0005886">
    <property type="term" value="C:plasma membrane"/>
    <property type="evidence" value="ECO:0007669"/>
    <property type="project" value="UniProtKB-SubCell"/>
</dbReference>
<dbReference type="Proteomes" id="UP000018141">
    <property type="component" value="Unassembled WGS sequence"/>
</dbReference>
<dbReference type="PANTHER" id="PTHR43549:SF3">
    <property type="entry name" value="MULTIDRUG RESISTANCE PROTEIN YPNP-RELATED"/>
    <property type="match status" value="1"/>
</dbReference>
<dbReference type="InterPro" id="IPR002528">
    <property type="entry name" value="MATE_fam"/>
</dbReference>
<evidence type="ECO:0000256" key="4">
    <source>
        <dbReference type="ARBA" id="ARBA00022692"/>
    </source>
</evidence>
<reference evidence="8" key="1">
    <citation type="submission" date="2012-11" db="EMBL/GenBank/DDBJ databases">
        <title>Dependencies among metagenomic species, viruses, plasmids and units of genetic variation.</title>
        <authorList>
            <person name="Nielsen H.B."/>
            <person name="Almeida M."/>
            <person name="Juncker A.S."/>
            <person name="Rasmussen S."/>
            <person name="Li J."/>
            <person name="Sunagawa S."/>
            <person name="Plichta D."/>
            <person name="Gautier L."/>
            <person name="Le Chatelier E."/>
            <person name="Peletier E."/>
            <person name="Bonde I."/>
            <person name="Nielsen T."/>
            <person name="Manichanh C."/>
            <person name="Arumugam M."/>
            <person name="Batto J."/>
            <person name="Santos M.B.Q.D."/>
            <person name="Blom N."/>
            <person name="Borruel N."/>
            <person name="Burgdorf K.S."/>
            <person name="Boumezbeur F."/>
            <person name="Casellas F."/>
            <person name="Dore J."/>
            <person name="Guarner F."/>
            <person name="Hansen T."/>
            <person name="Hildebrand F."/>
            <person name="Kaas R.S."/>
            <person name="Kennedy S."/>
            <person name="Kristiansen K."/>
            <person name="Kultima J.R."/>
            <person name="Leonard P."/>
            <person name="Levenez F."/>
            <person name="Lund O."/>
            <person name="Moumen B."/>
            <person name="Le Paslier D."/>
            <person name="Pons N."/>
            <person name="Pedersen O."/>
            <person name="Prifti E."/>
            <person name="Qin J."/>
            <person name="Raes J."/>
            <person name="Tap J."/>
            <person name="Tims S."/>
            <person name="Ussery D.W."/>
            <person name="Yamada T."/>
            <person name="MetaHit consortium"/>
            <person name="Renault P."/>
            <person name="Sicheritz-Ponten T."/>
            <person name="Bork P."/>
            <person name="Wang J."/>
            <person name="Brunak S."/>
            <person name="Ehrlich S.D."/>
        </authorList>
    </citation>
    <scope>NUCLEOTIDE SEQUENCE [LARGE SCALE GENOMIC DNA]</scope>
</reference>
<feature type="transmembrane region" description="Helical" evidence="7">
    <location>
        <begin position="280"/>
        <end position="300"/>
    </location>
</feature>
<evidence type="ECO:0000256" key="1">
    <source>
        <dbReference type="ARBA" id="ARBA00004651"/>
    </source>
</evidence>
<keyword evidence="4 7" id="KW-0812">Transmembrane</keyword>
<evidence type="ECO:0000256" key="5">
    <source>
        <dbReference type="ARBA" id="ARBA00022989"/>
    </source>
</evidence>
<feature type="transmembrane region" description="Helical" evidence="7">
    <location>
        <begin position="385"/>
        <end position="404"/>
    </location>
</feature>
<name>R7AZX8_9FIRM</name>
<feature type="transmembrane region" description="Helical" evidence="7">
    <location>
        <begin position="164"/>
        <end position="185"/>
    </location>
</feature>
<dbReference type="CDD" id="cd13138">
    <property type="entry name" value="MATE_yoeA_like"/>
    <property type="match status" value="1"/>
</dbReference>
<organism evidence="8 9">
    <name type="scientific">Bacteroides pectinophilus CAG:437</name>
    <dbReference type="NCBI Taxonomy" id="1263051"/>
    <lineage>
        <taxon>Bacteria</taxon>
        <taxon>Bacillati</taxon>
        <taxon>Bacillota</taxon>
        <taxon>Clostridia</taxon>
        <taxon>Eubacteriales</taxon>
    </lineage>
</organism>
<keyword evidence="5 7" id="KW-1133">Transmembrane helix</keyword>
<dbReference type="Pfam" id="PF01554">
    <property type="entry name" value="MatE"/>
    <property type="match status" value="2"/>
</dbReference>
<comment type="subcellular location">
    <subcellularLocation>
        <location evidence="1">Cell membrane</location>
        <topology evidence="1">Multi-pass membrane protein</topology>
    </subcellularLocation>
</comment>
<protein>
    <recommendedName>
        <fullName evidence="10">MATE efflux family protein</fullName>
    </recommendedName>
</protein>
<evidence type="ECO:0000313" key="9">
    <source>
        <dbReference type="Proteomes" id="UP000018141"/>
    </source>
</evidence>
<accession>R7AZX8</accession>
<dbReference type="EMBL" id="CBHH010000018">
    <property type="protein sequence ID" value="CDD55712.1"/>
    <property type="molecule type" value="Genomic_DNA"/>
</dbReference>
<evidence type="ECO:0008006" key="10">
    <source>
        <dbReference type="Google" id="ProtNLM"/>
    </source>
</evidence>
<feature type="transmembrane region" description="Helical" evidence="7">
    <location>
        <begin position="353"/>
        <end position="373"/>
    </location>
</feature>
<comment type="caution">
    <text evidence="8">The sequence shown here is derived from an EMBL/GenBank/DDBJ whole genome shotgun (WGS) entry which is preliminary data.</text>
</comment>
<dbReference type="InterPro" id="IPR048279">
    <property type="entry name" value="MdtK-like"/>
</dbReference>
<feature type="transmembrane region" description="Helical" evidence="7">
    <location>
        <begin position="410"/>
        <end position="433"/>
    </location>
</feature>
<dbReference type="PANTHER" id="PTHR43549">
    <property type="entry name" value="MULTIDRUG RESISTANCE PROTEIN YPNP-RELATED"/>
    <property type="match status" value="1"/>
</dbReference>
<dbReference type="PIRSF" id="PIRSF006603">
    <property type="entry name" value="DinF"/>
    <property type="match status" value="1"/>
</dbReference>
<dbReference type="AlphaFoldDB" id="R7AZX8"/>
<proteinExistence type="predicted"/>
<evidence type="ECO:0000313" key="8">
    <source>
        <dbReference type="EMBL" id="CDD55712.1"/>
    </source>
</evidence>
<dbReference type="InterPro" id="IPR052031">
    <property type="entry name" value="Membrane_Transporter-Flippase"/>
</dbReference>
<keyword evidence="6 7" id="KW-0472">Membrane</keyword>
<dbReference type="GO" id="GO:0042910">
    <property type="term" value="F:xenobiotic transmembrane transporter activity"/>
    <property type="evidence" value="ECO:0007669"/>
    <property type="project" value="InterPro"/>
</dbReference>